<dbReference type="InterPro" id="IPR023393">
    <property type="entry name" value="START-like_dom_sf"/>
</dbReference>
<dbReference type="Gene3D" id="3.30.530.20">
    <property type="match status" value="2"/>
</dbReference>
<dbReference type="GO" id="GO:0004864">
    <property type="term" value="F:protein phosphatase inhibitor activity"/>
    <property type="evidence" value="ECO:0007669"/>
    <property type="project" value="TreeGrafter"/>
</dbReference>
<dbReference type="Proteomes" id="UP000828922">
    <property type="component" value="Unassembled WGS sequence"/>
</dbReference>
<dbReference type="GO" id="GO:0009738">
    <property type="term" value="P:abscisic acid-activated signaling pathway"/>
    <property type="evidence" value="ECO:0007669"/>
    <property type="project" value="TreeGrafter"/>
</dbReference>
<organism evidence="1 2">
    <name type="scientific">Sphagnum magellanicum</name>
    <dbReference type="NCBI Taxonomy" id="128215"/>
    <lineage>
        <taxon>Eukaryota</taxon>
        <taxon>Viridiplantae</taxon>
        <taxon>Streptophyta</taxon>
        <taxon>Embryophyta</taxon>
        <taxon>Bryophyta</taxon>
        <taxon>Sphagnophytina</taxon>
        <taxon>Sphagnopsida</taxon>
        <taxon>Sphagnales</taxon>
        <taxon>Sphagnaceae</taxon>
        <taxon>Sphagnum</taxon>
    </lineage>
</organism>
<dbReference type="SUPFAM" id="SSF55961">
    <property type="entry name" value="Bet v1-like"/>
    <property type="match status" value="2"/>
</dbReference>
<dbReference type="GO" id="GO:0010427">
    <property type="term" value="F:abscisic acid binding"/>
    <property type="evidence" value="ECO:0007669"/>
    <property type="project" value="TreeGrafter"/>
</dbReference>
<dbReference type="AlphaFoldDB" id="A0AAD4LRQ5"/>
<reference evidence="2" key="1">
    <citation type="journal article" date="2022" name="New Phytol.">
        <title>Phylogenomic structure and speciation in an emerging model: the Sphagnum magellanicum complex (Bryophyta).</title>
        <authorList>
            <person name="Shaw A.J."/>
            <person name="Piatkowski B."/>
            <person name="Duffy A.M."/>
            <person name="Aguero B."/>
            <person name="Imwattana K."/>
            <person name="Nieto-Lugilde M."/>
            <person name="Healey A."/>
            <person name="Weston D.J."/>
            <person name="Patel M.N."/>
            <person name="Schmutz J."/>
            <person name="Grimwood J."/>
            <person name="Yavitt J.B."/>
            <person name="Hassel K."/>
            <person name="Stenoien H.K."/>
            <person name="Flatberg K.I."/>
            <person name="Bickford C.P."/>
            <person name="Hicks K.A."/>
        </authorList>
    </citation>
    <scope>NUCLEOTIDE SEQUENCE [LARGE SCALE GENOMIC DNA]</scope>
</reference>
<accession>A0AAD4LRQ5</accession>
<dbReference type="GO" id="GO:0005634">
    <property type="term" value="C:nucleus"/>
    <property type="evidence" value="ECO:0007669"/>
    <property type="project" value="TreeGrafter"/>
</dbReference>
<proteinExistence type="predicted"/>
<dbReference type="PANTHER" id="PTHR31213">
    <property type="entry name" value="OS08G0374000 PROTEIN-RELATED"/>
    <property type="match status" value="1"/>
</dbReference>
<dbReference type="EMBL" id="MU273449">
    <property type="protein sequence ID" value="KAH9530398.1"/>
    <property type="molecule type" value="Genomic_DNA"/>
</dbReference>
<evidence type="ECO:0000313" key="1">
    <source>
        <dbReference type="EMBL" id="KAH9530398.1"/>
    </source>
</evidence>
<evidence type="ECO:0000313" key="2">
    <source>
        <dbReference type="Proteomes" id="UP000828922"/>
    </source>
</evidence>
<sequence>MVHTVSHIEVLQCSADDMWEAAKYADVILPTLVPNYFTKNVFLEGHGEPGCIRIVKMGPEIKERIDKINDANKTLSTTVSEGDPRYSSFSAEIPVGDTRCEVVWIATYEFMIVLVFKTLEQAVLSKKTMSHTEVDLAASPNAIWMFLKGHGEAGNIRAVKIGPMFPDVEEVSERMDFVDNANKTLGYTVLEGSPGYHYFNVGLKFSPRAIADTTDVTWTASYVPMADMAPPEHVKDVYIKVLKAFVSATKAN</sequence>
<gene>
    <name evidence="1" type="ORF">CY35_U000900</name>
</gene>
<evidence type="ECO:0008006" key="3">
    <source>
        <dbReference type="Google" id="ProtNLM"/>
    </source>
</evidence>
<dbReference type="InterPro" id="IPR050279">
    <property type="entry name" value="Plant_def-hormone_signal"/>
</dbReference>
<protein>
    <recommendedName>
        <fullName evidence="3">Bet v I/Major latex protein domain-containing protein</fullName>
    </recommendedName>
</protein>
<dbReference type="PANTHER" id="PTHR31213:SF24">
    <property type="entry name" value="OS08G0374000 PROTEIN"/>
    <property type="match status" value="1"/>
</dbReference>
<keyword evidence="2" id="KW-1185">Reference proteome</keyword>
<comment type="caution">
    <text evidence="1">The sequence shown here is derived from an EMBL/GenBank/DDBJ whole genome shotgun (WGS) entry which is preliminary data.</text>
</comment>
<dbReference type="GO" id="GO:0005737">
    <property type="term" value="C:cytoplasm"/>
    <property type="evidence" value="ECO:0007669"/>
    <property type="project" value="TreeGrafter"/>
</dbReference>
<name>A0AAD4LRQ5_9BRYO</name>
<dbReference type="GO" id="GO:0038023">
    <property type="term" value="F:signaling receptor activity"/>
    <property type="evidence" value="ECO:0007669"/>
    <property type="project" value="TreeGrafter"/>
</dbReference>